<dbReference type="PRINTS" id="PR00039">
    <property type="entry name" value="HTHLYSR"/>
</dbReference>
<evidence type="ECO:0000256" key="5">
    <source>
        <dbReference type="ARBA" id="ARBA00023163"/>
    </source>
</evidence>
<dbReference type="Proteomes" id="UP001274321">
    <property type="component" value="Unassembled WGS sequence"/>
</dbReference>
<dbReference type="InterPro" id="IPR036388">
    <property type="entry name" value="WH-like_DNA-bd_sf"/>
</dbReference>
<keyword evidence="3" id="KW-0238">DNA-binding</keyword>
<dbReference type="PROSITE" id="PS50931">
    <property type="entry name" value="HTH_LYSR"/>
    <property type="match status" value="1"/>
</dbReference>
<dbReference type="Gene3D" id="3.40.190.10">
    <property type="entry name" value="Periplasmic binding protein-like II"/>
    <property type="match status" value="2"/>
</dbReference>
<keyword evidence="2" id="KW-0805">Transcription regulation</keyword>
<evidence type="ECO:0000256" key="2">
    <source>
        <dbReference type="ARBA" id="ARBA00023015"/>
    </source>
</evidence>
<dbReference type="InterPro" id="IPR000847">
    <property type="entry name" value="LysR_HTH_N"/>
</dbReference>
<proteinExistence type="inferred from homology"/>
<evidence type="ECO:0000256" key="4">
    <source>
        <dbReference type="ARBA" id="ARBA00023159"/>
    </source>
</evidence>
<accession>A0ABU4RLN5</accession>
<keyword evidence="5" id="KW-0804">Transcription</keyword>
<keyword evidence="8" id="KW-1185">Reference proteome</keyword>
<dbReference type="InterPro" id="IPR036390">
    <property type="entry name" value="WH_DNA-bd_sf"/>
</dbReference>
<comment type="caution">
    <text evidence="7">The sequence shown here is derived from an EMBL/GenBank/DDBJ whole genome shotgun (WGS) entry which is preliminary data.</text>
</comment>
<dbReference type="Pfam" id="PF00126">
    <property type="entry name" value="HTH_1"/>
    <property type="match status" value="1"/>
</dbReference>
<protein>
    <submittedName>
        <fullName evidence="7">LysR substrate-binding domain-containing protein</fullName>
    </submittedName>
</protein>
<dbReference type="RefSeq" id="WP_319843273.1">
    <property type="nucleotide sequence ID" value="NZ_JAXAFJ010000002.1"/>
</dbReference>
<dbReference type="PANTHER" id="PTHR30346">
    <property type="entry name" value="TRANSCRIPTIONAL DUAL REGULATOR HCAR-RELATED"/>
    <property type="match status" value="1"/>
</dbReference>
<evidence type="ECO:0000259" key="6">
    <source>
        <dbReference type="PROSITE" id="PS50931"/>
    </source>
</evidence>
<dbReference type="EMBL" id="JAXAFJ010000002">
    <property type="protein sequence ID" value="MDX6805143.1"/>
    <property type="molecule type" value="Genomic_DNA"/>
</dbReference>
<evidence type="ECO:0000313" key="7">
    <source>
        <dbReference type="EMBL" id="MDX6805143.1"/>
    </source>
</evidence>
<feature type="domain" description="HTH lysR-type" evidence="6">
    <location>
        <begin position="6"/>
        <end position="63"/>
    </location>
</feature>
<reference evidence="7 8" key="1">
    <citation type="submission" date="2023-11" db="EMBL/GenBank/DDBJ databases">
        <authorList>
            <person name="Bao R."/>
        </authorList>
    </citation>
    <scope>NUCLEOTIDE SEQUENCE [LARGE SCALE GENOMIC DNA]</scope>
    <source>
        <strain evidence="7 8">PJ23</strain>
    </source>
</reference>
<gene>
    <name evidence="7" type="ORF">SCD90_03605</name>
</gene>
<dbReference type="CDD" id="cd08411">
    <property type="entry name" value="PBP2_OxyR"/>
    <property type="match status" value="1"/>
</dbReference>
<evidence type="ECO:0000256" key="3">
    <source>
        <dbReference type="ARBA" id="ARBA00023125"/>
    </source>
</evidence>
<dbReference type="SUPFAM" id="SSF53850">
    <property type="entry name" value="Periplasmic binding protein-like II"/>
    <property type="match status" value="1"/>
</dbReference>
<dbReference type="PANTHER" id="PTHR30346:SF26">
    <property type="entry name" value="HYDROGEN PEROXIDE-INDUCIBLE GENES ACTIVATOR"/>
    <property type="match status" value="1"/>
</dbReference>
<dbReference type="InterPro" id="IPR005119">
    <property type="entry name" value="LysR_subst-bd"/>
</dbReference>
<organism evidence="7 8">
    <name type="scientific">Terrihabitans rhizophilus</name>
    <dbReference type="NCBI Taxonomy" id="3092662"/>
    <lineage>
        <taxon>Bacteria</taxon>
        <taxon>Pseudomonadati</taxon>
        <taxon>Pseudomonadota</taxon>
        <taxon>Alphaproteobacteria</taxon>
        <taxon>Hyphomicrobiales</taxon>
        <taxon>Terrihabitans</taxon>
    </lineage>
</organism>
<keyword evidence="4" id="KW-0010">Activator</keyword>
<name>A0ABU4RLN5_9HYPH</name>
<evidence type="ECO:0000256" key="1">
    <source>
        <dbReference type="ARBA" id="ARBA00009437"/>
    </source>
</evidence>
<dbReference type="Gene3D" id="1.10.10.10">
    <property type="entry name" value="Winged helix-like DNA-binding domain superfamily/Winged helix DNA-binding domain"/>
    <property type="match status" value="1"/>
</dbReference>
<dbReference type="Pfam" id="PF03466">
    <property type="entry name" value="LysR_substrate"/>
    <property type="match status" value="1"/>
</dbReference>
<sequence>MSFGGLSLRDIEYVVAIADAGGFTTAAEQCGVSQPSLSAQVRKVEAKLGVMLFERVGRDVRITASGAGLIEQARAVLGEARRLFDLARTLDDPLAGPLRLGVIATLGPYLVPHILGPLRSAFPDLQLVLREGLTTDLSGLLIAGQIDCVLLSLPVEDERLAEAAILFEPFVGLCSTRSALANRKSLRIADLDVEGLMLMDEGHCIRDQALALCARPSVARDHRHAASIETLRHLVAAGSGHALLPGLAARPEDPLLEAHLRYIELEDDAVGRTIGLAWRRTDVRRPSFEALAGMLRGVTIPGTKPLP</sequence>
<evidence type="ECO:0000313" key="8">
    <source>
        <dbReference type="Proteomes" id="UP001274321"/>
    </source>
</evidence>
<dbReference type="SUPFAM" id="SSF46785">
    <property type="entry name" value="Winged helix' DNA-binding domain"/>
    <property type="match status" value="1"/>
</dbReference>
<comment type="similarity">
    <text evidence="1">Belongs to the LysR transcriptional regulatory family.</text>
</comment>